<evidence type="ECO:0000256" key="9">
    <source>
        <dbReference type="ARBA" id="ARBA00022792"/>
    </source>
</evidence>
<feature type="domain" description="EF-hand" evidence="22">
    <location>
        <begin position="648"/>
        <end position="683"/>
    </location>
</feature>
<evidence type="ECO:0000256" key="1">
    <source>
        <dbReference type="ARBA" id="ARBA00004434"/>
    </source>
</evidence>
<dbReference type="GO" id="GO:0030003">
    <property type="term" value="P:intracellular monoatomic cation homeostasis"/>
    <property type="evidence" value="ECO:0007669"/>
    <property type="project" value="TreeGrafter"/>
</dbReference>
<keyword evidence="8" id="KW-0479">Metal-binding</keyword>
<dbReference type="AlphaFoldDB" id="A0AAV8ZCB2"/>
<feature type="compositionally biased region" description="Basic and acidic residues" evidence="20">
    <location>
        <begin position="783"/>
        <end position="794"/>
    </location>
</feature>
<dbReference type="GO" id="GO:0015297">
    <property type="term" value="F:antiporter activity"/>
    <property type="evidence" value="ECO:0007669"/>
    <property type="project" value="UniProtKB-KW"/>
</dbReference>
<evidence type="ECO:0000259" key="22">
    <source>
        <dbReference type="PROSITE" id="PS50222"/>
    </source>
</evidence>
<evidence type="ECO:0000313" key="25">
    <source>
        <dbReference type="Proteomes" id="UP001162156"/>
    </source>
</evidence>
<feature type="domain" description="Letm1 RBD" evidence="23">
    <location>
        <begin position="234"/>
        <end position="496"/>
    </location>
</feature>
<keyword evidence="7 21" id="KW-0812">Transmembrane</keyword>
<keyword evidence="15 18" id="KW-0496">Mitochondrion</keyword>
<dbReference type="PROSITE" id="PS51758">
    <property type="entry name" value="LETM1_RBD"/>
    <property type="match status" value="1"/>
</dbReference>
<proteinExistence type="inferred from homology"/>
<evidence type="ECO:0000256" key="15">
    <source>
        <dbReference type="ARBA" id="ARBA00023128"/>
    </source>
</evidence>
<feature type="coiled-coil region" evidence="19">
    <location>
        <begin position="447"/>
        <end position="524"/>
    </location>
</feature>
<feature type="compositionally biased region" description="Basic and acidic residues" evidence="20">
    <location>
        <begin position="714"/>
        <end position="756"/>
    </location>
</feature>
<dbReference type="GO" id="GO:0005509">
    <property type="term" value="F:calcium ion binding"/>
    <property type="evidence" value="ECO:0007669"/>
    <property type="project" value="InterPro"/>
</dbReference>
<dbReference type="InterPro" id="IPR033122">
    <property type="entry name" value="LETM1-like_RBD"/>
</dbReference>
<dbReference type="Pfam" id="PF26561">
    <property type="entry name" value="LETM1_C"/>
    <property type="match status" value="1"/>
</dbReference>
<evidence type="ECO:0000256" key="17">
    <source>
        <dbReference type="ARBA" id="ARBA00031360"/>
    </source>
</evidence>
<keyword evidence="9" id="KW-0999">Mitochondrion inner membrane</keyword>
<dbReference type="GO" id="GO:0043022">
    <property type="term" value="F:ribosome binding"/>
    <property type="evidence" value="ECO:0007669"/>
    <property type="project" value="InterPro"/>
</dbReference>
<evidence type="ECO:0000313" key="24">
    <source>
        <dbReference type="EMBL" id="KAJ8961953.1"/>
    </source>
</evidence>
<evidence type="ECO:0000256" key="16">
    <source>
        <dbReference type="ARBA" id="ARBA00023136"/>
    </source>
</evidence>
<dbReference type="PANTHER" id="PTHR14009">
    <property type="entry name" value="LEUCINE ZIPPER-EF-HAND CONTAINING TRANSMEMBRANE PROTEIN"/>
    <property type="match status" value="1"/>
</dbReference>
<dbReference type="EMBL" id="JANEYF010001597">
    <property type="protein sequence ID" value="KAJ8961953.1"/>
    <property type="molecule type" value="Genomic_DNA"/>
</dbReference>
<feature type="transmembrane region" description="Helical" evidence="21">
    <location>
        <begin position="188"/>
        <end position="211"/>
    </location>
</feature>
<reference evidence="24" key="1">
    <citation type="journal article" date="2023" name="Insect Mol. Biol.">
        <title>Genome sequencing provides insights into the evolution of gene families encoding plant cell wall-degrading enzymes in longhorned beetles.</title>
        <authorList>
            <person name="Shin N.R."/>
            <person name="Okamura Y."/>
            <person name="Kirsch R."/>
            <person name="Pauchet Y."/>
        </authorList>
    </citation>
    <scope>NUCLEOTIDE SEQUENCE</scope>
    <source>
        <strain evidence="24">RBIC_L_NR</strain>
    </source>
</reference>
<organism evidence="24 25">
    <name type="scientific">Rhamnusium bicolor</name>
    <dbReference type="NCBI Taxonomy" id="1586634"/>
    <lineage>
        <taxon>Eukaryota</taxon>
        <taxon>Metazoa</taxon>
        <taxon>Ecdysozoa</taxon>
        <taxon>Arthropoda</taxon>
        <taxon>Hexapoda</taxon>
        <taxon>Insecta</taxon>
        <taxon>Pterygota</taxon>
        <taxon>Neoptera</taxon>
        <taxon>Endopterygota</taxon>
        <taxon>Coleoptera</taxon>
        <taxon>Polyphaga</taxon>
        <taxon>Cucujiformia</taxon>
        <taxon>Chrysomeloidea</taxon>
        <taxon>Cerambycidae</taxon>
        <taxon>Lepturinae</taxon>
        <taxon>Rhagiini</taxon>
        <taxon>Rhamnusium</taxon>
    </lineage>
</organism>
<evidence type="ECO:0000256" key="3">
    <source>
        <dbReference type="ARBA" id="ARBA00020557"/>
    </source>
</evidence>
<evidence type="ECO:0000256" key="6">
    <source>
        <dbReference type="ARBA" id="ARBA00022568"/>
    </source>
</evidence>
<dbReference type="InterPro" id="IPR044202">
    <property type="entry name" value="LETM1/MDM38-like"/>
</dbReference>
<keyword evidence="11" id="KW-0809">Transit peptide</keyword>
<gene>
    <name evidence="24" type="ORF">NQ314_005855</name>
</gene>
<comment type="subcellular location">
    <subcellularLocation>
        <location evidence="1">Mitochondrion inner membrane</location>
        <topology evidence="1">Single-pass membrane protein</topology>
    </subcellularLocation>
</comment>
<evidence type="ECO:0000256" key="7">
    <source>
        <dbReference type="ARBA" id="ARBA00022692"/>
    </source>
</evidence>
<keyword evidence="12 21" id="KW-1133">Transmembrane helix</keyword>
<evidence type="ECO:0000256" key="20">
    <source>
        <dbReference type="SAM" id="MobiDB-lite"/>
    </source>
</evidence>
<evidence type="ECO:0000256" key="21">
    <source>
        <dbReference type="SAM" id="Phobius"/>
    </source>
</evidence>
<protein>
    <recommendedName>
        <fullName evidence="3">Mitochondrial proton/calcium exchanger protein</fullName>
    </recommendedName>
    <alternativeName>
        <fullName evidence="17">Leucine zipper-EF-hand-containing transmembrane protein 1</fullName>
    </alternativeName>
</protein>
<keyword evidence="25" id="KW-1185">Reference proteome</keyword>
<evidence type="ECO:0000256" key="10">
    <source>
        <dbReference type="ARBA" id="ARBA00022837"/>
    </source>
</evidence>
<dbReference type="PANTHER" id="PTHR14009:SF1">
    <property type="entry name" value="MITOCHONDRIAL PROTON_CALCIUM EXCHANGER PROTEIN"/>
    <property type="match status" value="1"/>
</dbReference>
<name>A0AAV8ZCB2_9CUCU</name>
<dbReference type="GO" id="GO:0005743">
    <property type="term" value="C:mitochondrial inner membrane"/>
    <property type="evidence" value="ECO:0007669"/>
    <property type="project" value="UniProtKB-SubCell"/>
</dbReference>
<evidence type="ECO:0000256" key="18">
    <source>
        <dbReference type="PROSITE-ProRule" id="PRU01094"/>
    </source>
</evidence>
<evidence type="ECO:0000256" key="19">
    <source>
        <dbReference type="SAM" id="Coils"/>
    </source>
</evidence>
<evidence type="ECO:0000256" key="11">
    <source>
        <dbReference type="ARBA" id="ARBA00022946"/>
    </source>
</evidence>
<sequence length="794" mass="91270">MYVALRSPHVKFTRSRLLKSCRHYHPNTQCVCNINLLRLANPNLVESKRLYSISSHTNSIFYNDYKILSYNSTCKYELVRYISVSNIRFDKDPLKPSSKIEATVQELKKKQEIEQKAKTEVKTTEVAKPVVKKSLRQKIWHEVMHYYHGFRLLFIDAKISTGLVWRVLNGKSLSRREYRLLTRTVGDLFRLLPFSVFIIVPFMEFLLPLFIKFFPGMLPSTFETATEKEDKIKHSLKLKLEMAKFLQGTLDEMAVQHKDRYSDSAKEFLDWFNKVRTSGEQVSNEEIMKFSKLFEDEITLDSLSRSQLIALCRVLDVQTLGTNNFLRFQLRMKLRSLAADDKMIQKEGVSALNLAELQQACRARGMRAYGVSEQRLRSQLGQWLDLSLNEKVPPSLLLLSRALMLPETIPTGDKLKATISSLPETIVKQTQAAIGEKEGKIDNKVRVEILKEEEKKIKEERAEQLEEKKKLEKEKEKEKDKEILVDKAPVISATSTPILEDTALRISAEKLEKVEKKEEHLQSKDFEIIEHAIDAVSQEKEFIVEKGEIKDLKAEMADYKEDVEDLAKAVAAQPKPEIKETKAAKRLFKSVNKMIDKLDHVLVNLEKKEKQLKKDLEIEATDKKKQELLKIDDIIKAINKIKDVPDQSRIDQITNVLRKMDADRDGSLKIDDVLKVIEIIGKENVKLSTKQIEEMIDLLDKEGILEVEDKIEKALQKDKETKDAQKQVEVQTKDIENKEAPPPEGKAEEKTEKSEKTTSGTYVSPTKPKMDSQSIIAPPPSIDKTKTDNSSKML</sequence>
<evidence type="ECO:0000256" key="13">
    <source>
        <dbReference type="ARBA" id="ARBA00023054"/>
    </source>
</evidence>
<comment type="similarity">
    <text evidence="2">Belongs to the LETM1 family.</text>
</comment>
<evidence type="ECO:0000256" key="12">
    <source>
        <dbReference type="ARBA" id="ARBA00022989"/>
    </source>
</evidence>
<evidence type="ECO:0000256" key="4">
    <source>
        <dbReference type="ARBA" id="ARBA00022448"/>
    </source>
</evidence>
<keyword evidence="6" id="KW-0109">Calcium transport</keyword>
<dbReference type="Gene3D" id="1.10.238.10">
    <property type="entry name" value="EF-hand"/>
    <property type="match status" value="1"/>
</dbReference>
<evidence type="ECO:0000256" key="2">
    <source>
        <dbReference type="ARBA" id="ARBA00009584"/>
    </source>
</evidence>
<dbReference type="PROSITE" id="PS50222">
    <property type="entry name" value="EF_HAND_2"/>
    <property type="match status" value="1"/>
</dbReference>
<keyword evidence="5" id="KW-0050">Antiport</keyword>
<dbReference type="InterPro" id="IPR059005">
    <property type="entry name" value="LETM1_C"/>
</dbReference>
<feature type="region of interest" description="Disordered" evidence="20">
    <location>
        <begin position="714"/>
        <end position="794"/>
    </location>
</feature>
<accession>A0AAV8ZCB2</accession>
<evidence type="ECO:0000256" key="14">
    <source>
        <dbReference type="ARBA" id="ARBA00023065"/>
    </source>
</evidence>
<keyword evidence="4" id="KW-0813">Transport</keyword>
<keyword evidence="10" id="KW-0106">Calcium</keyword>
<keyword evidence="13 19" id="KW-0175">Coiled coil</keyword>
<comment type="caution">
    <text evidence="24">The sequence shown here is derived from an EMBL/GenBank/DDBJ whole genome shotgun (WGS) entry which is preliminary data.</text>
</comment>
<dbReference type="Pfam" id="PF07766">
    <property type="entry name" value="LETM1_RBD"/>
    <property type="match status" value="1"/>
</dbReference>
<dbReference type="Proteomes" id="UP001162156">
    <property type="component" value="Unassembled WGS sequence"/>
</dbReference>
<feature type="coiled-coil region" evidence="19">
    <location>
        <begin position="595"/>
        <end position="622"/>
    </location>
</feature>
<keyword evidence="16 21" id="KW-0472">Membrane</keyword>
<evidence type="ECO:0000259" key="23">
    <source>
        <dbReference type="PROSITE" id="PS51758"/>
    </source>
</evidence>
<evidence type="ECO:0000256" key="5">
    <source>
        <dbReference type="ARBA" id="ARBA00022449"/>
    </source>
</evidence>
<dbReference type="SUPFAM" id="SSF47473">
    <property type="entry name" value="EF-hand"/>
    <property type="match status" value="1"/>
</dbReference>
<evidence type="ECO:0000256" key="8">
    <source>
        <dbReference type="ARBA" id="ARBA00022723"/>
    </source>
</evidence>
<dbReference type="InterPro" id="IPR002048">
    <property type="entry name" value="EF_hand_dom"/>
</dbReference>
<keyword evidence="14" id="KW-0406">Ion transport</keyword>
<dbReference type="InterPro" id="IPR011992">
    <property type="entry name" value="EF-hand-dom_pair"/>
</dbReference>